<evidence type="ECO:0000313" key="3">
    <source>
        <dbReference type="Proteomes" id="UP000429595"/>
    </source>
</evidence>
<comment type="caution">
    <text evidence="2">The sequence shown here is derived from an EMBL/GenBank/DDBJ whole genome shotgun (WGS) entry which is preliminary data.</text>
</comment>
<sequence length="55" mass="6672">MNVQKIEAEINQLKTNLTFLEKRLKVIQQNCEHKYKGNQYYETCIKCNKVNVLYY</sequence>
<dbReference type="GO" id="GO:0006508">
    <property type="term" value="P:proteolysis"/>
    <property type="evidence" value="ECO:0007669"/>
    <property type="project" value="UniProtKB-KW"/>
</dbReference>
<dbReference type="GO" id="GO:0008233">
    <property type="term" value="F:peptidase activity"/>
    <property type="evidence" value="ECO:0007669"/>
    <property type="project" value="UniProtKB-KW"/>
</dbReference>
<evidence type="ECO:0000313" key="2">
    <source>
        <dbReference type="EMBL" id="KAB7707037.1"/>
    </source>
</evidence>
<evidence type="ECO:0000256" key="1">
    <source>
        <dbReference type="SAM" id="Coils"/>
    </source>
</evidence>
<keyword evidence="1" id="KW-0175">Coiled coil</keyword>
<organism evidence="2 3">
    <name type="scientific">Bacillus aerolatus</name>
    <dbReference type="NCBI Taxonomy" id="2653354"/>
    <lineage>
        <taxon>Bacteria</taxon>
        <taxon>Bacillati</taxon>
        <taxon>Bacillota</taxon>
        <taxon>Bacilli</taxon>
        <taxon>Bacillales</taxon>
        <taxon>Bacillaceae</taxon>
        <taxon>Bacillus</taxon>
    </lineage>
</organism>
<keyword evidence="2" id="KW-0645">Protease</keyword>
<protein>
    <submittedName>
        <fullName evidence="2">Serine protease</fullName>
    </submittedName>
</protein>
<keyword evidence="3" id="KW-1185">Reference proteome</keyword>
<proteinExistence type="predicted"/>
<keyword evidence="2" id="KW-0378">Hydrolase</keyword>
<accession>A0A6I1FL84</accession>
<dbReference type="EMBL" id="WEIO01000004">
    <property type="protein sequence ID" value="KAB7707037.1"/>
    <property type="molecule type" value="Genomic_DNA"/>
</dbReference>
<reference evidence="2 3" key="1">
    <citation type="submission" date="2019-10" db="EMBL/GenBank/DDBJ databases">
        <title>Bacillus aerolatum sp. nov., isolated from bioaerosol of sport playgrounds.</title>
        <authorList>
            <person name="Chen P."/>
            <person name="Zhang G."/>
        </authorList>
    </citation>
    <scope>NUCLEOTIDE SEQUENCE [LARGE SCALE GENOMIC DNA]</scope>
    <source>
        <strain evidence="2 3">CX253</strain>
    </source>
</reference>
<dbReference type="Proteomes" id="UP000429595">
    <property type="component" value="Unassembled WGS sequence"/>
</dbReference>
<name>A0A6I1FL84_9BACI</name>
<dbReference type="RefSeq" id="WP_152150901.1">
    <property type="nucleotide sequence ID" value="NZ_WEIO01000004.1"/>
</dbReference>
<dbReference type="AlphaFoldDB" id="A0A6I1FL84"/>
<gene>
    <name evidence="2" type="ORF">F9802_08430</name>
</gene>
<feature type="coiled-coil region" evidence="1">
    <location>
        <begin position="3"/>
        <end position="30"/>
    </location>
</feature>